<dbReference type="SUPFAM" id="SSF47413">
    <property type="entry name" value="lambda repressor-like DNA-binding domains"/>
    <property type="match status" value="1"/>
</dbReference>
<keyword evidence="2" id="KW-1185">Reference proteome</keyword>
<evidence type="ECO:0000313" key="2">
    <source>
        <dbReference type="Proteomes" id="UP000254968"/>
    </source>
</evidence>
<dbReference type="InterPro" id="IPR010982">
    <property type="entry name" value="Lambda_DNA-bd_dom_sf"/>
</dbReference>
<dbReference type="OrthoDB" id="9799384at2"/>
<dbReference type="EMBL" id="UGNV01000003">
    <property type="protein sequence ID" value="STX55592.1"/>
    <property type="molecule type" value="Genomic_DNA"/>
</dbReference>
<protein>
    <submittedName>
        <fullName evidence="1">MerR family bacterial regulatory protein</fullName>
    </submittedName>
</protein>
<evidence type="ECO:0000313" key="1">
    <source>
        <dbReference type="EMBL" id="STX55592.1"/>
    </source>
</evidence>
<reference evidence="1 2" key="1">
    <citation type="submission" date="2018-06" db="EMBL/GenBank/DDBJ databases">
        <authorList>
            <consortium name="Pathogen Informatics"/>
            <person name="Doyle S."/>
        </authorList>
    </citation>
    <scope>NUCLEOTIDE SEQUENCE [LARGE SCALE GENOMIC DNA]</scope>
    <source>
        <strain evidence="1 2">NCTC13315</strain>
    </source>
</reference>
<accession>A0A378JSD4</accession>
<dbReference type="RefSeq" id="WP_160149916.1">
    <property type="nucleotide sequence ID" value="NZ_CAAAHO010000009.1"/>
</dbReference>
<dbReference type="AlphaFoldDB" id="A0A378JSD4"/>
<dbReference type="Gene3D" id="1.10.260.40">
    <property type="entry name" value="lambda repressor-like DNA-binding domains"/>
    <property type="match status" value="1"/>
</dbReference>
<sequence>MVLIRDNLHMTRQEFADTFDFSIRTLEKWERRERHPEGPARAYLTVITKDPAAY</sequence>
<proteinExistence type="predicted"/>
<organism evidence="1 2">
    <name type="scientific">Legionella beliardensis</name>
    <dbReference type="NCBI Taxonomy" id="91822"/>
    <lineage>
        <taxon>Bacteria</taxon>
        <taxon>Pseudomonadati</taxon>
        <taxon>Pseudomonadota</taxon>
        <taxon>Gammaproteobacteria</taxon>
        <taxon>Legionellales</taxon>
        <taxon>Legionellaceae</taxon>
        <taxon>Legionella</taxon>
    </lineage>
</organism>
<gene>
    <name evidence="1" type="ORF">NCTC13315_02963</name>
</gene>
<dbReference type="Proteomes" id="UP000254968">
    <property type="component" value="Unassembled WGS sequence"/>
</dbReference>
<name>A0A378JSD4_9GAMM</name>
<dbReference type="GO" id="GO:0003677">
    <property type="term" value="F:DNA binding"/>
    <property type="evidence" value="ECO:0007669"/>
    <property type="project" value="InterPro"/>
</dbReference>